<dbReference type="RefSeq" id="WP_128412476.1">
    <property type="nucleotide sequence ID" value="NZ_CP090090.1"/>
</dbReference>
<dbReference type="FunFam" id="3.40.50.300:FF:000042">
    <property type="entry name" value="Maltose/maltodextrin ABC transporter, ATP-binding protein"/>
    <property type="match status" value="1"/>
</dbReference>
<dbReference type="Gene3D" id="2.40.50.140">
    <property type="entry name" value="Nucleic acid-binding proteins"/>
    <property type="match status" value="1"/>
</dbReference>
<keyword evidence="5" id="KW-0997">Cell inner membrane</keyword>
<evidence type="ECO:0000256" key="3">
    <source>
        <dbReference type="ARBA" id="ARBA00022448"/>
    </source>
</evidence>
<comment type="caution">
    <text evidence="10">The sequence shown here is derived from an EMBL/GenBank/DDBJ whole genome shotgun (WGS) entry which is preliminary data.</text>
</comment>
<accession>A0A444HK61</accession>
<dbReference type="Pfam" id="PF00005">
    <property type="entry name" value="ABC_tran"/>
    <property type="match status" value="1"/>
</dbReference>
<keyword evidence="3" id="KW-0813">Transport</keyword>
<proteinExistence type="inferred from homology"/>
<dbReference type="GO" id="GO:0005524">
    <property type="term" value="F:ATP binding"/>
    <property type="evidence" value="ECO:0007669"/>
    <property type="project" value="UniProtKB-KW"/>
</dbReference>
<sequence length="362" mass="39336">MTGLTLKDIRKSYGSVDVLHGIDLDIKQGEFIVFVGPSGCGKSTLLRMIAGLEAITGGEMYIDGHLVNDVPPSKRGIAMVFQSYALYPHMTVFDNMAFGMKIAGESRQEIDRRVRAAAESLQLTKYLDRLPKALSGGQRQRVAIGRAICRDPKVFLFDEPLSNLDAALRVATRIEIARLNEQMADTTMIYVTHDQVEAMTLADRIVVLSAGNIEQVGAPLDLYERPANLFVAKFIGSPAMNIIPATVAGTGAQTTVTLTGGMSVTLDVATDASETGKQASFGVRPEDLRVADGADYLFEGEVSIVEALGEVTLLYIEGLVPGEPIVVKLPGIYDVKKGQRMRFAADRQKLHLFDATGHTYRK</sequence>
<dbReference type="PROSITE" id="PS50893">
    <property type="entry name" value="ABC_TRANSPORTER_2"/>
    <property type="match status" value="1"/>
</dbReference>
<dbReference type="CDD" id="cd03301">
    <property type="entry name" value="ABC_MalK_N"/>
    <property type="match status" value="1"/>
</dbReference>
<comment type="subcellular location">
    <subcellularLocation>
        <location evidence="1">Cell inner membrane</location>
        <topology evidence="1">Peripheral membrane protein</topology>
    </subcellularLocation>
</comment>
<comment type="similarity">
    <text evidence="2">Belongs to the ABC transporter superfamily.</text>
</comment>
<keyword evidence="7 10" id="KW-0067">ATP-binding</keyword>
<dbReference type="GO" id="GO:0055052">
    <property type="term" value="C:ATP-binding cassette (ABC) transporter complex, substrate-binding subunit-containing"/>
    <property type="evidence" value="ECO:0007669"/>
    <property type="project" value="TreeGrafter"/>
</dbReference>
<dbReference type="InterPro" id="IPR040582">
    <property type="entry name" value="OB_MalK-like"/>
</dbReference>
<dbReference type="NCBIfam" id="NF008653">
    <property type="entry name" value="PRK11650.1"/>
    <property type="match status" value="1"/>
</dbReference>
<name>A0A444HK61_RHILE</name>
<evidence type="ECO:0000259" key="9">
    <source>
        <dbReference type="PROSITE" id="PS50893"/>
    </source>
</evidence>
<dbReference type="InterPro" id="IPR047641">
    <property type="entry name" value="ABC_transpr_MalK/UgpC-like"/>
</dbReference>
<protein>
    <submittedName>
        <fullName evidence="10">sn-glycerol-3-phosphate ABC transporter ATP-binding protein UgpC</fullName>
    </submittedName>
</protein>
<dbReference type="InterPro" id="IPR027417">
    <property type="entry name" value="P-loop_NTPase"/>
</dbReference>
<dbReference type="InterPro" id="IPR003593">
    <property type="entry name" value="AAA+_ATPase"/>
</dbReference>
<evidence type="ECO:0000256" key="5">
    <source>
        <dbReference type="ARBA" id="ARBA00022519"/>
    </source>
</evidence>
<reference evidence="10 11" key="1">
    <citation type="submission" date="2019-01" db="EMBL/GenBank/DDBJ databases">
        <title>RHIZO-ID as a novel technology for direct rhizobia identification.</title>
        <authorList>
            <person name="De Meyer S.E."/>
        </authorList>
    </citation>
    <scope>NUCLEOTIDE SEQUENCE [LARGE SCALE GENOMIC DNA]</scope>
    <source>
        <strain evidence="10 11">WSM448</strain>
    </source>
</reference>
<evidence type="ECO:0000256" key="2">
    <source>
        <dbReference type="ARBA" id="ARBA00005417"/>
    </source>
</evidence>
<dbReference type="Gene3D" id="2.40.50.100">
    <property type="match status" value="1"/>
</dbReference>
<evidence type="ECO:0000313" key="10">
    <source>
        <dbReference type="EMBL" id="RWX22042.1"/>
    </source>
</evidence>
<dbReference type="PANTHER" id="PTHR43875:SF3">
    <property type="entry name" value="MALTOSE_MALTODEXTRIN IMPORT ATP-BINDING PROTEIN MALK"/>
    <property type="match status" value="1"/>
</dbReference>
<dbReference type="GO" id="GO:0015423">
    <property type="term" value="F:ABC-type maltose transporter activity"/>
    <property type="evidence" value="ECO:0007669"/>
    <property type="project" value="TreeGrafter"/>
</dbReference>
<keyword evidence="8" id="KW-0472">Membrane</keyword>
<gene>
    <name evidence="10" type="primary">ugpC</name>
    <name evidence="10" type="ORF">EHI47_34530</name>
</gene>
<keyword evidence="6" id="KW-0547">Nucleotide-binding</keyword>
<dbReference type="InterPro" id="IPR012340">
    <property type="entry name" value="NA-bd_OB-fold"/>
</dbReference>
<dbReference type="SUPFAM" id="SSF50331">
    <property type="entry name" value="MOP-like"/>
    <property type="match status" value="1"/>
</dbReference>
<dbReference type="PANTHER" id="PTHR43875">
    <property type="entry name" value="MALTODEXTRIN IMPORT ATP-BINDING PROTEIN MSMX"/>
    <property type="match status" value="1"/>
</dbReference>
<dbReference type="GO" id="GO:1990060">
    <property type="term" value="C:maltose transport complex"/>
    <property type="evidence" value="ECO:0007669"/>
    <property type="project" value="TreeGrafter"/>
</dbReference>
<dbReference type="Proteomes" id="UP000283817">
    <property type="component" value="Unassembled WGS sequence"/>
</dbReference>
<organism evidence="10 11">
    <name type="scientific">Rhizobium leguminosarum</name>
    <dbReference type="NCBI Taxonomy" id="384"/>
    <lineage>
        <taxon>Bacteria</taxon>
        <taxon>Pseudomonadati</taxon>
        <taxon>Pseudomonadota</taxon>
        <taxon>Alphaproteobacteria</taxon>
        <taxon>Hyphomicrobiales</taxon>
        <taxon>Rhizobiaceae</taxon>
        <taxon>Rhizobium/Agrobacterium group</taxon>
        <taxon>Rhizobium</taxon>
    </lineage>
</organism>
<dbReference type="InterPro" id="IPR008995">
    <property type="entry name" value="Mo/tungstate-bd_C_term_dom"/>
</dbReference>
<evidence type="ECO:0000256" key="6">
    <source>
        <dbReference type="ARBA" id="ARBA00022741"/>
    </source>
</evidence>
<dbReference type="GO" id="GO:0016887">
    <property type="term" value="F:ATP hydrolysis activity"/>
    <property type="evidence" value="ECO:0007669"/>
    <property type="project" value="InterPro"/>
</dbReference>
<dbReference type="Gene3D" id="3.40.50.300">
    <property type="entry name" value="P-loop containing nucleotide triphosphate hydrolases"/>
    <property type="match status" value="1"/>
</dbReference>
<dbReference type="InterPro" id="IPR015855">
    <property type="entry name" value="ABC_transpr_MalK-like"/>
</dbReference>
<dbReference type="EMBL" id="SBHX01000100">
    <property type="protein sequence ID" value="RWX22042.1"/>
    <property type="molecule type" value="Genomic_DNA"/>
</dbReference>
<evidence type="ECO:0000256" key="7">
    <source>
        <dbReference type="ARBA" id="ARBA00022840"/>
    </source>
</evidence>
<dbReference type="InterPro" id="IPR017871">
    <property type="entry name" value="ABC_transporter-like_CS"/>
</dbReference>
<dbReference type="Pfam" id="PF17912">
    <property type="entry name" value="OB_MalK"/>
    <property type="match status" value="1"/>
</dbReference>
<evidence type="ECO:0000313" key="11">
    <source>
        <dbReference type="Proteomes" id="UP000283817"/>
    </source>
</evidence>
<dbReference type="SMART" id="SM00382">
    <property type="entry name" value="AAA"/>
    <property type="match status" value="1"/>
</dbReference>
<feature type="domain" description="ABC transporter" evidence="9">
    <location>
        <begin position="4"/>
        <end position="235"/>
    </location>
</feature>
<evidence type="ECO:0000256" key="8">
    <source>
        <dbReference type="ARBA" id="ARBA00023136"/>
    </source>
</evidence>
<evidence type="ECO:0000256" key="4">
    <source>
        <dbReference type="ARBA" id="ARBA00022475"/>
    </source>
</evidence>
<dbReference type="InterPro" id="IPR003439">
    <property type="entry name" value="ABC_transporter-like_ATP-bd"/>
</dbReference>
<dbReference type="SUPFAM" id="SSF52540">
    <property type="entry name" value="P-loop containing nucleoside triphosphate hydrolases"/>
    <property type="match status" value="1"/>
</dbReference>
<evidence type="ECO:0000256" key="1">
    <source>
        <dbReference type="ARBA" id="ARBA00004417"/>
    </source>
</evidence>
<dbReference type="PROSITE" id="PS00211">
    <property type="entry name" value="ABC_TRANSPORTER_1"/>
    <property type="match status" value="1"/>
</dbReference>
<dbReference type="AlphaFoldDB" id="A0A444HK61"/>
<keyword evidence="4" id="KW-1003">Cell membrane</keyword>